<organism evidence="1">
    <name type="scientific">Arundo donax</name>
    <name type="common">Giant reed</name>
    <name type="synonym">Donax arundinaceus</name>
    <dbReference type="NCBI Taxonomy" id="35708"/>
    <lineage>
        <taxon>Eukaryota</taxon>
        <taxon>Viridiplantae</taxon>
        <taxon>Streptophyta</taxon>
        <taxon>Embryophyta</taxon>
        <taxon>Tracheophyta</taxon>
        <taxon>Spermatophyta</taxon>
        <taxon>Magnoliopsida</taxon>
        <taxon>Liliopsida</taxon>
        <taxon>Poales</taxon>
        <taxon>Poaceae</taxon>
        <taxon>PACMAD clade</taxon>
        <taxon>Arundinoideae</taxon>
        <taxon>Arundineae</taxon>
        <taxon>Arundo</taxon>
    </lineage>
</organism>
<sequence length="60" mass="7229">MYSKVMDTIYQDTFYCFLVPLASKSRGFGSHCRCLLILHWLYLQVGHSLRTQKYRFYLQT</sequence>
<reference evidence="1" key="1">
    <citation type="submission" date="2014-09" db="EMBL/GenBank/DDBJ databases">
        <authorList>
            <person name="Magalhaes I.L.F."/>
            <person name="Oliveira U."/>
            <person name="Santos F.R."/>
            <person name="Vidigal T.H.D.A."/>
            <person name="Brescovit A.D."/>
            <person name="Santos A.J."/>
        </authorList>
    </citation>
    <scope>NUCLEOTIDE SEQUENCE</scope>
    <source>
        <tissue evidence="1">Shoot tissue taken approximately 20 cm above the soil surface</tissue>
    </source>
</reference>
<protein>
    <submittedName>
        <fullName evidence="1">Uncharacterized protein</fullName>
    </submittedName>
</protein>
<name>A0A0A9E0V0_ARUDO</name>
<reference evidence="1" key="2">
    <citation type="journal article" date="2015" name="Data Brief">
        <title>Shoot transcriptome of the giant reed, Arundo donax.</title>
        <authorList>
            <person name="Barrero R.A."/>
            <person name="Guerrero F.D."/>
            <person name="Moolhuijzen P."/>
            <person name="Goolsby J.A."/>
            <person name="Tidwell J."/>
            <person name="Bellgard S.E."/>
            <person name="Bellgard M.I."/>
        </authorList>
    </citation>
    <scope>NUCLEOTIDE SEQUENCE</scope>
    <source>
        <tissue evidence="1">Shoot tissue taken approximately 20 cm above the soil surface</tissue>
    </source>
</reference>
<dbReference type="EMBL" id="GBRH01206340">
    <property type="protein sequence ID" value="JAD91555.1"/>
    <property type="molecule type" value="Transcribed_RNA"/>
</dbReference>
<proteinExistence type="predicted"/>
<dbReference type="AlphaFoldDB" id="A0A0A9E0V0"/>
<evidence type="ECO:0000313" key="1">
    <source>
        <dbReference type="EMBL" id="JAD91555.1"/>
    </source>
</evidence>
<accession>A0A0A9E0V0</accession>